<evidence type="ECO:0000256" key="2">
    <source>
        <dbReference type="SAM" id="Phobius"/>
    </source>
</evidence>
<keyword evidence="2" id="KW-0472">Membrane</keyword>
<evidence type="ECO:0000256" key="1">
    <source>
        <dbReference type="SAM" id="MobiDB-lite"/>
    </source>
</evidence>
<keyword evidence="2" id="KW-0812">Transmembrane</keyword>
<proteinExistence type="predicted"/>
<evidence type="ECO:0000313" key="4">
    <source>
        <dbReference type="Proteomes" id="UP000013167"/>
    </source>
</evidence>
<feature type="transmembrane region" description="Helical" evidence="2">
    <location>
        <begin position="213"/>
        <end position="239"/>
    </location>
</feature>
<sequence length="651" mass="70325">MSESPPALTPSPALVAIGPDTEAPPRRGRRELVRDGRPTEAADRDHWLVRNPLRTAMLLVLLLSLAVRFNVMRDGYFITDDFMLQSRAMESPLTWSHVSRVHTGHFEPLGFTVMWLLAHLAPWNWGVAVALLITGMAIAYLLAWRMLVELFGRRWLTLVPFTWLALTPLTLSATTWLSAAILWTPTLAVLAGLTTSTVQHLRTGSARSLVGALAWLVVGLLTFEKILIALPWLLLLGVALRPAREPALTGLRHVVRARWRLWAGFAGTAVVYVIVYLASSARDGASPSLGRPTVSQVWDFTYLSLFRTLIPALLGGPWTWQGVGYGGAMVDSPRWFDWLTLMALVILTVLGLVVRRGLGRQLVAVATYVGCSLAMLAIGRVAFGGSILALEARYLADAVVPIAIALGAALMPYRDEAAPWLPLGTSLGKSLPGRSLHLAVGAVAAAVGMLSIHATNGYATFSTANPYRPFVEQVRASLHSLPADAQIYDTNLPVPIVGPIFEEYDLVSRFVAPALTTEQRASVGHLTQYSKPYFLDTTGRFQSMRVEGTSNVAKFPGVCGWLVEEGQAVVPLQSEAFPWGWAVRVGYLSDRATPARITLGTGSREVQLDKGLGEVFVPLTGGGRTVAITGVAPGASVCIGDVQVGKPALKQ</sequence>
<feature type="transmembrane region" description="Helical" evidence="2">
    <location>
        <begin position="155"/>
        <end position="174"/>
    </location>
</feature>
<keyword evidence="2" id="KW-1133">Transmembrane helix</keyword>
<feature type="transmembrane region" description="Helical" evidence="2">
    <location>
        <begin position="123"/>
        <end position="143"/>
    </location>
</feature>
<comment type="caution">
    <text evidence="3">The sequence shown here is derived from an EMBL/GenBank/DDBJ whole genome shotgun (WGS) entry which is preliminary data.</text>
</comment>
<keyword evidence="4" id="KW-1185">Reference proteome</keyword>
<feature type="region of interest" description="Disordered" evidence="1">
    <location>
        <begin position="1"/>
        <end position="38"/>
    </location>
</feature>
<dbReference type="AlphaFoldDB" id="N0DY87"/>
<evidence type="ECO:0000313" key="3">
    <source>
        <dbReference type="EMBL" id="CCH69162.1"/>
    </source>
</evidence>
<organism evidence="3 4">
    <name type="scientific">Phycicoccus elongatus Lp2</name>
    <dbReference type="NCBI Taxonomy" id="1193181"/>
    <lineage>
        <taxon>Bacteria</taxon>
        <taxon>Bacillati</taxon>
        <taxon>Actinomycetota</taxon>
        <taxon>Actinomycetes</taxon>
        <taxon>Micrococcales</taxon>
        <taxon>Intrasporangiaceae</taxon>
        <taxon>Phycicoccus</taxon>
    </lineage>
</organism>
<feature type="transmembrane region" description="Helical" evidence="2">
    <location>
        <begin position="366"/>
        <end position="388"/>
    </location>
</feature>
<gene>
    <name evidence="3" type="ORF">BN10_1380013</name>
</gene>
<dbReference type="EMBL" id="CAIZ01000044">
    <property type="protein sequence ID" value="CCH69162.1"/>
    <property type="molecule type" value="Genomic_DNA"/>
</dbReference>
<accession>N0DY87</accession>
<dbReference type="STRING" id="1193181.BN10_1380013"/>
<dbReference type="eggNOG" id="COG0815">
    <property type="taxonomic scope" value="Bacteria"/>
</dbReference>
<name>N0DY87_9MICO</name>
<feature type="transmembrane region" description="Helical" evidence="2">
    <location>
        <begin position="335"/>
        <end position="354"/>
    </location>
</feature>
<feature type="transmembrane region" description="Helical" evidence="2">
    <location>
        <begin position="259"/>
        <end position="279"/>
    </location>
</feature>
<reference evidence="3 4" key="1">
    <citation type="journal article" date="2013" name="ISME J.">
        <title>A metabolic model for members of the genus Tetrasphaera involved in enhanced biological phosphorus removal.</title>
        <authorList>
            <person name="Kristiansen R."/>
            <person name="Nguyen H.T.T."/>
            <person name="Saunders A.M."/>
            <person name="Nielsen J.L."/>
            <person name="Wimmer R."/>
            <person name="Le V.Q."/>
            <person name="McIlroy S.J."/>
            <person name="Petrovski S."/>
            <person name="Seviour R.J."/>
            <person name="Calteau A."/>
            <person name="Nielsen K.L."/>
            <person name="Nielsen P.H."/>
        </authorList>
    </citation>
    <scope>NUCLEOTIDE SEQUENCE [LARGE SCALE GENOMIC DNA]</scope>
    <source>
        <strain evidence="3 4">Lp2</strain>
    </source>
</reference>
<dbReference type="HOGENOM" id="CLU_020410_0_0_11"/>
<protein>
    <submittedName>
        <fullName evidence="3">Uncharacterized protein</fullName>
    </submittedName>
</protein>
<dbReference type="Proteomes" id="UP000013167">
    <property type="component" value="Unassembled WGS sequence"/>
</dbReference>